<proteinExistence type="predicted"/>
<reference evidence="2 3" key="1">
    <citation type="submission" date="2019-04" db="EMBL/GenBank/DDBJ databases">
        <authorList>
            <consortium name="Wellcome Sanger Institute Data Sharing"/>
        </authorList>
    </citation>
    <scope>NUCLEOTIDE SEQUENCE [LARGE SCALE GENOMIC DNA]</scope>
</reference>
<protein>
    <submittedName>
        <fullName evidence="2">Uncharacterized protein</fullName>
    </submittedName>
</protein>
<dbReference type="Ensembl" id="ENSSFOT00015068879.1">
    <property type="protein sequence ID" value="ENSSFOP00015042105.1"/>
    <property type="gene ID" value="ENSSFOG00015029031.1"/>
</dbReference>
<sequence length="127" mass="13882">MVLTGASHLHELHHIRMVEFLQDGDLLVNSFQGPLGLGRAFGSPSGPSGRGPSWCGSLTTSLPPLQTHVIGVVIFVVCQLDNPVGALGKDRERAEDDRLHLHGTPHVHKHKQTKELRWVGADPSTYR</sequence>
<dbReference type="OrthoDB" id="8943099at2759"/>
<keyword evidence="3" id="KW-1185">Reference proteome</keyword>
<evidence type="ECO:0000313" key="3">
    <source>
        <dbReference type="Proteomes" id="UP000694397"/>
    </source>
</evidence>
<name>A0A8C9T4Y0_SCLFO</name>
<feature type="compositionally biased region" description="Basic residues" evidence="1">
    <location>
        <begin position="101"/>
        <end position="112"/>
    </location>
</feature>
<organism evidence="2 3">
    <name type="scientific">Scleropages formosus</name>
    <name type="common">Asian bonytongue</name>
    <name type="synonym">Osteoglossum formosum</name>
    <dbReference type="NCBI Taxonomy" id="113540"/>
    <lineage>
        <taxon>Eukaryota</taxon>
        <taxon>Metazoa</taxon>
        <taxon>Chordata</taxon>
        <taxon>Craniata</taxon>
        <taxon>Vertebrata</taxon>
        <taxon>Euteleostomi</taxon>
        <taxon>Actinopterygii</taxon>
        <taxon>Neopterygii</taxon>
        <taxon>Teleostei</taxon>
        <taxon>Osteoglossocephala</taxon>
        <taxon>Osteoglossomorpha</taxon>
        <taxon>Osteoglossiformes</taxon>
        <taxon>Osteoglossidae</taxon>
        <taxon>Scleropages</taxon>
    </lineage>
</organism>
<evidence type="ECO:0000313" key="2">
    <source>
        <dbReference type="Ensembl" id="ENSSFOP00015042105.1"/>
    </source>
</evidence>
<feature type="compositionally biased region" description="Basic and acidic residues" evidence="1">
    <location>
        <begin position="89"/>
        <end position="100"/>
    </location>
</feature>
<reference evidence="2" key="2">
    <citation type="submission" date="2025-08" db="UniProtKB">
        <authorList>
            <consortium name="Ensembl"/>
        </authorList>
    </citation>
    <scope>IDENTIFICATION</scope>
</reference>
<dbReference type="Proteomes" id="UP000694397">
    <property type="component" value="Chromosome 6"/>
</dbReference>
<evidence type="ECO:0000256" key="1">
    <source>
        <dbReference type="SAM" id="MobiDB-lite"/>
    </source>
</evidence>
<reference evidence="2" key="3">
    <citation type="submission" date="2025-09" db="UniProtKB">
        <authorList>
            <consortium name="Ensembl"/>
        </authorList>
    </citation>
    <scope>IDENTIFICATION</scope>
</reference>
<feature type="region of interest" description="Disordered" evidence="1">
    <location>
        <begin position="89"/>
        <end position="113"/>
    </location>
</feature>
<dbReference type="AlphaFoldDB" id="A0A8C9T4Y0"/>
<accession>A0A8C9T4Y0</accession>